<dbReference type="InterPro" id="IPR029056">
    <property type="entry name" value="Ribokinase-like"/>
</dbReference>
<comment type="caution">
    <text evidence="7">The sequence shown here is derived from an EMBL/GenBank/DDBJ whole genome shotgun (WGS) entry which is preliminary data.</text>
</comment>
<organism evidence="7 8">
    <name type="scientific">Guopingia tenuis</name>
    <dbReference type="NCBI Taxonomy" id="2763656"/>
    <lineage>
        <taxon>Bacteria</taxon>
        <taxon>Bacillati</taxon>
        <taxon>Bacillota</taxon>
        <taxon>Clostridia</taxon>
        <taxon>Christensenellales</taxon>
        <taxon>Christensenellaceae</taxon>
        <taxon>Guopingia</taxon>
    </lineage>
</organism>
<accession>A0A926DH83</accession>
<reference evidence="7" key="1">
    <citation type="submission" date="2020-08" db="EMBL/GenBank/DDBJ databases">
        <title>Genome public.</title>
        <authorList>
            <person name="Liu C."/>
            <person name="Sun Q."/>
        </authorList>
    </citation>
    <scope>NUCLEOTIDE SEQUENCE</scope>
    <source>
        <strain evidence="7">NSJ-63</strain>
    </source>
</reference>
<comment type="similarity">
    <text evidence="1">Belongs to the carbohydrate kinase PfkB family.</text>
</comment>
<dbReference type="GO" id="GO:0005524">
    <property type="term" value="F:ATP binding"/>
    <property type="evidence" value="ECO:0007669"/>
    <property type="project" value="UniProtKB-KW"/>
</dbReference>
<feature type="domain" description="Carbohydrate kinase PfkB" evidence="6">
    <location>
        <begin position="2"/>
        <end position="302"/>
    </location>
</feature>
<keyword evidence="2" id="KW-0808">Transferase</keyword>
<protein>
    <submittedName>
        <fullName evidence="7">Carbohydrate kinase</fullName>
    </submittedName>
</protein>
<evidence type="ECO:0000256" key="2">
    <source>
        <dbReference type="ARBA" id="ARBA00022679"/>
    </source>
</evidence>
<gene>
    <name evidence="7" type="ORF">H8693_03920</name>
</gene>
<sequence length="314" mass="33976">MFDVVSIGEVLIDFSPNGKGKMGNPSFEMNPGGAPANCLAANTKLGGSTAFIGMVGDDLFGNFLIKVLDDTGICTKGVVKTKKAATTLAFVTIDDTGDRDFAFVRKPGADFMIEKEDIDLSIIDDSKILHCGSITLSDDPGRSSQLYAMDYAKKAGKLISYDPNYRELIWNDEPKAIRMMKEALQYADIVKVSEEELAMLTGCSIDDYETGARQILDSGKTAVFVTMGGKGSYYLTQDEHGFFPGFRVDAVDTTGCGDAFMGTIHYFFCHHPEMKVSEMVRYASAVGALCASAVGAIPALPTMQQVEDFLASRK</sequence>
<dbReference type="PANTHER" id="PTHR43085:SF1">
    <property type="entry name" value="PSEUDOURIDINE KINASE-RELATED"/>
    <property type="match status" value="1"/>
</dbReference>
<keyword evidence="3" id="KW-0547">Nucleotide-binding</keyword>
<dbReference type="Gene3D" id="3.40.1190.20">
    <property type="match status" value="1"/>
</dbReference>
<dbReference type="RefSeq" id="WP_249279864.1">
    <property type="nucleotide sequence ID" value="NZ_JACRSS010000001.1"/>
</dbReference>
<dbReference type="InterPro" id="IPR011611">
    <property type="entry name" value="PfkB_dom"/>
</dbReference>
<dbReference type="InterPro" id="IPR002139">
    <property type="entry name" value="Ribo/fructo_kinase"/>
</dbReference>
<dbReference type="CDD" id="cd01167">
    <property type="entry name" value="bac_FRK"/>
    <property type="match status" value="1"/>
</dbReference>
<name>A0A926DH83_9FIRM</name>
<evidence type="ECO:0000313" key="8">
    <source>
        <dbReference type="Proteomes" id="UP000617951"/>
    </source>
</evidence>
<keyword evidence="5" id="KW-0067">ATP-binding</keyword>
<evidence type="ECO:0000256" key="4">
    <source>
        <dbReference type="ARBA" id="ARBA00022777"/>
    </source>
</evidence>
<dbReference type="EMBL" id="JACRSS010000001">
    <property type="protein sequence ID" value="MBC8538078.1"/>
    <property type="molecule type" value="Genomic_DNA"/>
</dbReference>
<keyword evidence="8" id="KW-1185">Reference proteome</keyword>
<dbReference type="AlphaFoldDB" id="A0A926DH83"/>
<dbReference type="Pfam" id="PF00294">
    <property type="entry name" value="PfkB"/>
    <property type="match status" value="1"/>
</dbReference>
<dbReference type="GO" id="GO:0016301">
    <property type="term" value="F:kinase activity"/>
    <property type="evidence" value="ECO:0007669"/>
    <property type="project" value="UniProtKB-KW"/>
</dbReference>
<dbReference type="Proteomes" id="UP000617951">
    <property type="component" value="Unassembled WGS sequence"/>
</dbReference>
<proteinExistence type="inferred from homology"/>
<dbReference type="PRINTS" id="PR00990">
    <property type="entry name" value="RIBOKINASE"/>
</dbReference>
<evidence type="ECO:0000313" key="7">
    <source>
        <dbReference type="EMBL" id="MBC8538078.1"/>
    </source>
</evidence>
<dbReference type="SUPFAM" id="SSF53613">
    <property type="entry name" value="Ribokinase-like"/>
    <property type="match status" value="1"/>
</dbReference>
<evidence type="ECO:0000259" key="6">
    <source>
        <dbReference type="Pfam" id="PF00294"/>
    </source>
</evidence>
<dbReference type="PANTHER" id="PTHR43085">
    <property type="entry name" value="HEXOKINASE FAMILY MEMBER"/>
    <property type="match status" value="1"/>
</dbReference>
<keyword evidence="4 7" id="KW-0418">Kinase</keyword>
<evidence type="ECO:0000256" key="3">
    <source>
        <dbReference type="ARBA" id="ARBA00022741"/>
    </source>
</evidence>
<evidence type="ECO:0000256" key="5">
    <source>
        <dbReference type="ARBA" id="ARBA00022840"/>
    </source>
</evidence>
<evidence type="ECO:0000256" key="1">
    <source>
        <dbReference type="ARBA" id="ARBA00010688"/>
    </source>
</evidence>
<dbReference type="InterPro" id="IPR050306">
    <property type="entry name" value="PfkB_Carbo_kinase"/>
</dbReference>